<reference evidence="2" key="1">
    <citation type="submission" date="2020-05" db="EMBL/GenBank/DDBJ databases">
        <authorList>
            <person name="Chiriac C."/>
            <person name="Salcher M."/>
            <person name="Ghai R."/>
            <person name="Kavagutti S V."/>
        </authorList>
    </citation>
    <scope>NUCLEOTIDE SEQUENCE</scope>
</reference>
<name>A0A6J5RMA8_9CAUD</name>
<protein>
    <submittedName>
        <fullName evidence="2">Uncharacterized protein</fullName>
    </submittedName>
</protein>
<sequence length="61" mass="6831">MNKKKLIEKAEAFLKEAGFTNQDYIISLQGPSVIFVQTGQEKLSKDLILKADLMHLGIILV</sequence>
<gene>
    <name evidence="2" type="ORF">UFOVP1247_56</name>
    <name evidence="1" type="ORF">UFOVP970_96</name>
</gene>
<dbReference type="EMBL" id="LR796916">
    <property type="protein sequence ID" value="CAB4174936.1"/>
    <property type="molecule type" value="Genomic_DNA"/>
</dbReference>
<dbReference type="EMBL" id="LR797195">
    <property type="protein sequence ID" value="CAB4193315.1"/>
    <property type="molecule type" value="Genomic_DNA"/>
</dbReference>
<evidence type="ECO:0000313" key="1">
    <source>
        <dbReference type="EMBL" id="CAB4174936.1"/>
    </source>
</evidence>
<evidence type="ECO:0000313" key="2">
    <source>
        <dbReference type="EMBL" id="CAB4193315.1"/>
    </source>
</evidence>
<proteinExistence type="predicted"/>
<accession>A0A6J5RMA8</accession>
<organism evidence="2">
    <name type="scientific">uncultured Caudovirales phage</name>
    <dbReference type="NCBI Taxonomy" id="2100421"/>
    <lineage>
        <taxon>Viruses</taxon>
        <taxon>Duplodnaviria</taxon>
        <taxon>Heunggongvirae</taxon>
        <taxon>Uroviricota</taxon>
        <taxon>Caudoviricetes</taxon>
        <taxon>Peduoviridae</taxon>
        <taxon>Maltschvirus</taxon>
        <taxon>Maltschvirus maltsch</taxon>
    </lineage>
</organism>